<dbReference type="EMBL" id="JAPDRK010000001">
    <property type="protein sequence ID" value="KAJ9617274.1"/>
    <property type="molecule type" value="Genomic_DNA"/>
</dbReference>
<organism evidence="2 3">
    <name type="scientific">Cladophialophora chaetospira</name>
    <dbReference type="NCBI Taxonomy" id="386627"/>
    <lineage>
        <taxon>Eukaryota</taxon>
        <taxon>Fungi</taxon>
        <taxon>Dikarya</taxon>
        <taxon>Ascomycota</taxon>
        <taxon>Pezizomycotina</taxon>
        <taxon>Eurotiomycetes</taxon>
        <taxon>Chaetothyriomycetidae</taxon>
        <taxon>Chaetothyriales</taxon>
        <taxon>Herpotrichiellaceae</taxon>
        <taxon>Cladophialophora</taxon>
    </lineage>
</organism>
<dbReference type="Proteomes" id="UP001172673">
    <property type="component" value="Unassembled WGS sequence"/>
</dbReference>
<accession>A0AA39CPP6</accession>
<dbReference type="AlphaFoldDB" id="A0AA39CPP6"/>
<protein>
    <submittedName>
        <fullName evidence="2">Uncharacterized protein</fullName>
    </submittedName>
</protein>
<reference evidence="2" key="1">
    <citation type="submission" date="2022-10" db="EMBL/GenBank/DDBJ databases">
        <title>Culturing micro-colonial fungi from biological soil crusts in the Mojave desert and describing Neophaeococcomyces mojavensis, and introducing the new genera and species Taxawa tesnikishii.</title>
        <authorList>
            <person name="Kurbessoian T."/>
            <person name="Stajich J.E."/>
        </authorList>
    </citation>
    <scope>NUCLEOTIDE SEQUENCE</scope>
    <source>
        <strain evidence="2">TK_41</strain>
    </source>
</reference>
<name>A0AA39CPP6_9EURO</name>
<keyword evidence="3" id="KW-1185">Reference proteome</keyword>
<evidence type="ECO:0000313" key="3">
    <source>
        <dbReference type="Proteomes" id="UP001172673"/>
    </source>
</evidence>
<feature type="region of interest" description="Disordered" evidence="1">
    <location>
        <begin position="181"/>
        <end position="222"/>
    </location>
</feature>
<feature type="compositionally biased region" description="Low complexity" evidence="1">
    <location>
        <begin position="237"/>
        <end position="251"/>
    </location>
</feature>
<feature type="compositionally biased region" description="Low complexity" evidence="1">
    <location>
        <begin position="189"/>
        <end position="201"/>
    </location>
</feature>
<gene>
    <name evidence="2" type="ORF">H2200_000995</name>
</gene>
<evidence type="ECO:0000256" key="1">
    <source>
        <dbReference type="SAM" id="MobiDB-lite"/>
    </source>
</evidence>
<comment type="caution">
    <text evidence="2">The sequence shown here is derived from an EMBL/GenBank/DDBJ whole genome shotgun (WGS) entry which is preliminary data.</text>
</comment>
<proteinExistence type="predicted"/>
<feature type="region of interest" description="Disordered" evidence="1">
    <location>
        <begin position="237"/>
        <end position="257"/>
    </location>
</feature>
<sequence length="612" mass="68835">MDAFSKEIASLIPCLEALQRPDLIHHYPDALRPNLVTIIRECDGVAGKMRELLSKLSSASVGRRMQWSLTSRDETGRLRQSLEAHKSALQIAISLVSLSATQSLQNDTSSIRVKAALLPEMRADTAQIADLRREISALRIDMTLQHTIFSVPMQRFLDESTAYAETVYDDLLDTDEREVPGYLGTSRRASNASKTSTKTSTIEASGVQQRPVDPPEHNLPSCQNDHIRVKQELLDFSGSSSNASAPSRTSPVKSPTPMTDIMLTGGSAVKDAYNGFEHTDEVNHETSTYNAKPLPKDTSQGIGLLQICGRGVDNATEVEDWPPANPALEEWAKDFHDAVYTDFLRGKEIAKAKLKLPIMVSGRLAGVHYQDSDAQRLVALLLLEPLELNSHDCNTFFENMILTRKSFVLEPIYVNKILQHAIRLYQTSVFDLVFDHVKKQKNLASINTEEILLTAVRCGHIAIIQRLLRHGLQPRHITANDVWLGSCYTVWLGYSLKTETSLCSGLSEGRRYMLGWCLSSVVEFKLSKGDTKLEKEQPSKSRYAKDTADFQQAYENQIRKTLGWDPIDFEARGSKAAQEDIMSCSRYLKVKSEDYERQTWRTYRLSFREETE</sequence>
<evidence type="ECO:0000313" key="2">
    <source>
        <dbReference type="EMBL" id="KAJ9617274.1"/>
    </source>
</evidence>